<feature type="coiled-coil region" evidence="2">
    <location>
        <begin position="1815"/>
        <end position="1842"/>
    </location>
</feature>
<dbReference type="EMBL" id="OV651818">
    <property type="protein sequence ID" value="CAH1112088.1"/>
    <property type="molecule type" value="Genomic_DNA"/>
</dbReference>
<dbReference type="InterPro" id="IPR026847">
    <property type="entry name" value="VPS13"/>
</dbReference>
<sequence>MLEGLVAWILNTYLGKYVELNTDQLSIALLSGKVELENLPLKKDALCHLGLPADIKTGFIGKIQLQIPVRQIRSAPWIIIIEQLCLVATPLSIDQWDSEAEVLSRHEMKLTALNSLEAEWRLEKDIPNYNSSYYSSSYSSWYSYGAGLISEILENLQLKVQDLHIRYEDSISLPDQTFAFGITLGSLIAQSCDQNWLPKFIHNSQNEESFKILELKEFGLYWMTINDNESLASLDVSTLAESMNRSNLEKHTRNYLLPAVSAQAHLKRNNSTKALRSSTPRYFCDVLLEEVQLSLQDWQYNQIISCVRGLQDINKIRNYRHFKPLSTIKHDARAWWLYAISCFYPTGKQPSICKPKPTWESCLKRAKENVKYVNVCKKILTAPSITLSADEKTIKEEVEWTREYEDLKILRKLAMDSVKLPKWTSNVDESTKGRNMLVKWFPNWMGWYGGSVENNPTVRTDAAELEGEILQVLADSAENNTNLNRDAVFGKLNFCLKTGTLSLCTFNKITNASSSMLEMEFKNFVLGFLSKPRFNSHIIELSLDALFLKDKISQNTMFPIVVAPSGIDRLSSVQIRGDRTSSTNKSEYIKHHLFYLIYEKKPQNSGTDFRLSVKSESLDIVYQPNVVRWFIEFIYLPLQRDIAQNQIEAMKKKTKKELIKNWEHIFSGGKISRSIWELELDITAPQIIFVEQFSQQNSAMAVIDFGKLHLRNNIEMGNKTECNKNNDNSDNKNSEEDETYLTPCSTPPVSEGSISGDQNIEENSETGGCSNLSLNELNLHKKLYDSYCLELTDLQILIGRVKDNWRYALNKGSSNLHVLDRFSISLQIEIRLLQTSDPHYPSVILNAHLPKLVTHINENNIVSASNLIEMLSVTLLMPSFKTAADFSSNHMEVPDSIESSIHEEIYLEDNLEQNNLLTMQFYIDQMSLEIQSRGRSIAELQIAGVKSTFSKRGVEMSITFTVHSLLLVDALQTFGADFELLVASHKHVGMDSMSGSIRDSEPTSPISPASPDSYSSKNGATSPTALTQALNTLATSPPIKEYGFIKNEEMNTEALISIEIQIITGPRPMQIANIQFNNLDIIANQETLVELVGFFRRVFPETKKTTNPIVNVQKSTESLLEESISSWGNTEIIFDFHRLNVLLLRGVIKNGKLHGKKIGTATMSEAKIQATVSSKFELEGSLGSLQILDLTPEGQVHQSILSVGNDPRSDNYHSLYTLSSEEKTALSFKIIKTEVKDALDVAVRMASVWYTHSPHFILELHSCLSEFKQYLTNLAKTIKTAATDMALGLVNIRTEALVQSINFNKNTTGSTYGSSLSIAENFTPTKKRSPINFFSKDTEISSPCSPIDDNELIINLNLNIELDSPVIVLPRNNVSSEVFVIHLGKITINNDYSDEVKANSTHYRNELYNIDVKDMNIFSLDIKSRKKLEPKSFKPDILYNCKTDAKPILHDTILQLKIEKEYNKPLNNFDQDITFDEDMLKTKKYIQISGSIVTALKVSLTMSQYKQIWDTLQWLSSINFRNSEVASRIHSRPNFVADSIKEEDSGLSTLNMDPHVRAKMFQTFSANRKRSSLPSLVETKICFDVSLFTVELKGIGQSLVNISFVDFAFKYDKCHEYETNIQISLRSLFMEDLQQPLNSKYRVIVASSSGSESSAGHTSISRSCPVVSYPPYLRRVSASSLPDHLEANEIFGLEDHYQFHDTVAPNNEDYPFTPPPSPERARSRAERNLVIISTLLVDPSAPNFQEYYNSVQNATSIDFNCLDLIISNKSWVIVLDFFSYSPEPVFSNTGSNEDLTNQFKKEKVVTNINIKSLTIVLAEQDREIAKANVSDAEIEINNTENLKEVDAKLGSLSLHDLTLNGQLYKDRFLTSGSQAVIVKYIRYYAGSNKDYDAQLILKMSSVVYVHTKRFIAEVLAFFKNFADSQQKVIKGIQAARTRQHNRNDPLRLSLRIEAKAPMILLPVNSTSSNVIVVDLGELFVSNSFKLSGDEGTISVASDNSNRKCLLDVMMISLENTDLYMAIKEIDSNTMKRSTTGYLKFGDSRIFKMGPSLLTKKFQLKLQIEQNLEKKNTHIVPDMS</sequence>
<feature type="domain" description="VPS13-like middle region" evidence="5">
    <location>
        <begin position="1818"/>
        <end position="2019"/>
    </location>
</feature>
<evidence type="ECO:0000256" key="1">
    <source>
        <dbReference type="ARBA" id="ARBA00022448"/>
    </source>
</evidence>
<reference evidence="6" key="1">
    <citation type="submission" date="2022-01" db="EMBL/GenBank/DDBJ databases">
        <authorList>
            <person name="King R."/>
        </authorList>
    </citation>
    <scope>NUCLEOTIDE SEQUENCE</scope>
</reference>
<evidence type="ECO:0000313" key="6">
    <source>
        <dbReference type="EMBL" id="CAH1112088.1"/>
    </source>
</evidence>
<dbReference type="InterPro" id="IPR026854">
    <property type="entry name" value="VPS13_N"/>
</dbReference>
<dbReference type="Proteomes" id="UP001153636">
    <property type="component" value="Chromosome 6"/>
</dbReference>
<evidence type="ECO:0000256" key="2">
    <source>
        <dbReference type="SAM" id="Coils"/>
    </source>
</evidence>
<feature type="compositionally biased region" description="Basic and acidic residues" evidence="3">
    <location>
        <begin position="721"/>
        <end position="734"/>
    </location>
</feature>
<keyword evidence="7" id="KW-1185">Reference proteome</keyword>
<evidence type="ECO:0000259" key="4">
    <source>
        <dbReference type="Pfam" id="PF12624"/>
    </source>
</evidence>
<evidence type="ECO:0000259" key="5">
    <source>
        <dbReference type="Pfam" id="PF25033"/>
    </source>
</evidence>
<evidence type="ECO:0000256" key="3">
    <source>
        <dbReference type="SAM" id="MobiDB-lite"/>
    </source>
</evidence>
<feature type="region of interest" description="Disordered" evidence="3">
    <location>
        <begin position="718"/>
        <end position="766"/>
    </location>
</feature>
<proteinExistence type="predicted"/>
<protein>
    <recommendedName>
        <fullName evidence="8">Vacuolar protein sorting-associated protein 13D</fullName>
    </recommendedName>
</protein>
<dbReference type="PANTHER" id="PTHR16166:SF141">
    <property type="entry name" value="INTERMEMBRANE LIPID TRANSFER PROTEIN VPS13D"/>
    <property type="match status" value="1"/>
</dbReference>
<dbReference type="OrthoDB" id="272810at2759"/>
<dbReference type="GO" id="GO:0045053">
    <property type="term" value="P:protein retention in Golgi apparatus"/>
    <property type="evidence" value="ECO:0007669"/>
    <property type="project" value="TreeGrafter"/>
</dbReference>
<evidence type="ECO:0000313" key="7">
    <source>
        <dbReference type="Proteomes" id="UP001153636"/>
    </source>
</evidence>
<gene>
    <name evidence="6" type="ORF">PSYICH_LOCUS12544</name>
</gene>
<keyword evidence="1" id="KW-0813">Transport</keyword>
<dbReference type="Pfam" id="PF12624">
    <property type="entry name" value="VPS13_N"/>
    <property type="match status" value="1"/>
</dbReference>
<feature type="non-terminal residue" evidence="6">
    <location>
        <position position="2079"/>
    </location>
</feature>
<dbReference type="GO" id="GO:0006623">
    <property type="term" value="P:protein targeting to vacuole"/>
    <property type="evidence" value="ECO:0007669"/>
    <property type="project" value="TreeGrafter"/>
</dbReference>
<evidence type="ECO:0008006" key="8">
    <source>
        <dbReference type="Google" id="ProtNLM"/>
    </source>
</evidence>
<dbReference type="PANTHER" id="PTHR16166">
    <property type="entry name" value="VACUOLAR PROTEIN SORTING-ASSOCIATED PROTEIN VPS13"/>
    <property type="match status" value="1"/>
</dbReference>
<dbReference type="GO" id="GO:0007005">
    <property type="term" value="P:mitochondrion organization"/>
    <property type="evidence" value="ECO:0007669"/>
    <property type="project" value="TreeGrafter"/>
</dbReference>
<dbReference type="Pfam" id="PF25033">
    <property type="entry name" value="VPS13_M"/>
    <property type="match status" value="1"/>
</dbReference>
<keyword evidence="2" id="KW-0175">Coiled coil</keyword>
<accession>A0A9P0GK39</accession>
<dbReference type="InterPro" id="IPR056747">
    <property type="entry name" value="VPS13-like_M"/>
</dbReference>
<organism evidence="6 7">
    <name type="scientific">Psylliodes chrysocephalus</name>
    <dbReference type="NCBI Taxonomy" id="3402493"/>
    <lineage>
        <taxon>Eukaryota</taxon>
        <taxon>Metazoa</taxon>
        <taxon>Ecdysozoa</taxon>
        <taxon>Arthropoda</taxon>
        <taxon>Hexapoda</taxon>
        <taxon>Insecta</taxon>
        <taxon>Pterygota</taxon>
        <taxon>Neoptera</taxon>
        <taxon>Endopterygota</taxon>
        <taxon>Coleoptera</taxon>
        <taxon>Polyphaga</taxon>
        <taxon>Cucujiformia</taxon>
        <taxon>Chrysomeloidea</taxon>
        <taxon>Chrysomelidae</taxon>
        <taxon>Galerucinae</taxon>
        <taxon>Alticini</taxon>
        <taxon>Psylliodes</taxon>
    </lineage>
</organism>
<feature type="region of interest" description="Disordered" evidence="3">
    <location>
        <begin position="993"/>
        <end position="1021"/>
    </location>
</feature>
<feature type="compositionally biased region" description="Polar residues" evidence="3">
    <location>
        <begin position="742"/>
        <end position="758"/>
    </location>
</feature>
<name>A0A9P0GK39_9CUCU</name>
<feature type="domain" description="Chorein N-terminal" evidence="4">
    <location>
        <begin position="1"/>
        <end position="1813"/>
    </location>
</feature>